<dbReference type="EMBL" id="BKCJ011558806">
    <property type="protein sequence ID" value="GFD41744.1"/>
    <property type="molecule type" value="Genomic_DNA"/>
</dbReference>
<evidence type="ECO:0000313" key="1">
    <source>
        <dbReference type="EMBL" id="GFD41744.1"/>
    </source>
</evidence>
<sequence>EINRLKERVKHLEDKEGVIGDISGDDASIKRRSYNEREAAAEGIDAQMVRELEEQQEKEDLRMNELIARDAEVARIHAQEEIQGMIDSLDKSNETIAKYLQEY</sequence>
<protein>
    <submittedName>
        <fullName evidence="1">Uncharacterized protein</fullName>
    </submittedName>
</protein>
<name>A0A699WBI2_TANCI</name>
<gene>
    <name evidence="1" type="ORF">Tci_913713</name>
</gene>
<organism evidence="1">
    <name type="scientific">Tanacetum cinerariifolium</name>
    <name type="common">Dalmatian daisy</name>
    <name type="synonym">Chrysanthemum cinerariifolium</name>
    <dbReference type="NCBI Taxonomy" id="118510"/>
    <lineage>
        <taxon>Eukaryota</taxon>
        <taxon>Viridiplantae</taxon>
        <taxon>Streptophyta</taxon>
        <taxon>Embryophyta</taxon>
        <taxon>Tracheophyta</taxon>
        <taxon>Spermatophyta</taxon>
        <taxon>Magnoliopsida</taxon>
        <taxon>eudicotyledons</taxon>
        <taxon>Gunneridae</taxon>
        <taxon>Pentapetalae</taxon>
        <taxon>asterids</taxon>
        <taxon>campanulids</taxon>
        <taxon>Asterales</taxon>
        <taxon>Asteraceae</taxon>
        <taxon>Asteroideae</taxon>
        <taxon>Anthemideae</taxon>
        <taxon>Anthemidinae</taxon>
        <taxon>Tanacetum</taxon>
    </lineage>
</organism>
<feature type="non-terminal residue" evidence="1">
    <location>
        <position position="103"/>
    </location>
</feature>
<dbReference type="AlphaFoldDB" id="A0A699WBI2"/>
<comment type="caution">
    <text evidence="1">The sequence shown here is derived from an EMBL/GenBank/DDBJ whole genome shotgun (WGS) entry which is preliminary data.</text>
</comment>
<reference evidence="1" key="1">
    <citation type="journal article" date="2019" name="Sci. Rep.">
        <title>Draft genome of Tanacetum cinerariifolium, the natural source of mosquito coil.</title>
        <authorList>
            <person name="Yamashiro T."/>
            <person name="Shiraishi A."/>
            <person name="Satake H."/>
            <person name="Nakayama K."/>
        </authorList>
    </citation>
    <scope>NUCLEOTIDE SEQUENCE</scope>
</reference>
<proteinExistence type="predicted"/>
<accession>A0A699WBI2</accession>
<feature type="non-terminal residue" evidence="1">
    <location>
        <position position="1"/>
    </location>
</feature>